<keyword evidence="2" id="KW-0378">Hydrolase</keyword>
<evidence type="ECO:0000256" key="2">
    <source>
        <dbReference type="ARBA" id="ARBA00022801"/>
    </source>
</evidence>
<comment type="similarity">
    <text evidence="4">Belongs to the cyclic nucleotide phosphodiesterase class-III family.</text>
</comment>
<dbReference type="GO" id="GO:0016787">
    <property type="term" value="F:hydrolase activity"/>
    <property type="evidence" value="ECO:0007669"/>
    <property type="project" value="UniProtKB-KW"/>
</dbReference>
<name>A0A3A4B763_9ACTN</name>
<dbReference type="InterPro" id="IPR050884">
    <property type="entry name" value="CNP_phosphodiesterase-III"/>
</dbReference>
<keyword evidence="1" id="KW-0479">Metal-binding</keyword>
<sequence>MIVMAHFSDVHIDGGERSAERARRVVDHIAALPRPVDAVLLTGDIADHGTPEEYAAAAEILSAVPALMCPGNHDAREPYRRVLLGEEAAPGPVNRAHEIGGATFAMCDSSIPGRDDGYLDDETLAWLDGVLAGGDGPAFVCFHHPPASLHVPFIDEIMLGGADRLAAVLARHPRVAAVLTGHAHTPAATTFAGLPLLVAPGVVSTLKTPWESGPFLNPDLPPMLAFHVLDDDGRLTTHFRVVP</sequence>
<organism evidence="6 7">
    <name type="scientific">Bailinhaonella thermotolerans</name>
    <dbReference type="NCBI Taxonomy" id="1070861"/>
    <lineage>
        <taxon>Bacteria</taxon>
        <taxon>Bacillati</taxon>
        <taxon>Actinomycetota</taxon>
        <taxon>Actinomycetes</taxon>
        <taxon>Streptosporangiales</taxon>
        <taxon>Streptosporangiaceae</taxon>
        <taxon>Bailinhaonella</taxon>
    </lineage>
</organism>
<feature type="domain" description="Calcineurin-like phosphoesterase" evidence="5">
    <location>
        <begin position="5"/>
        <end position="186"/>
    </location>
</feature>
<dbReference type="Gene3D" id="3.60.21.10">
    <property type="match status" value="1"/>
</dbReference>
<evidence type="ECO:0000256" key="3">
    <source>
        <dbReference type="ARBA" id="ARBA00023004"/>
    </source>
</evidence>
<evidence type="ECO:0000259" key="5">
    <source>
        <dbReference type="Pfam" id="PF00149"/>
    </source>
</evidence>
<dbReference type="PANTHER" id="PTHR42988:SF2">
    <property type="entry name" value="CYCLIC NUCLEOTIDE PHOSPHODIESTERASE CBUA0032-RELATED"/>
    <property type="match status" value="1"/>
</dbReference>
<comment type="caution">
    <text evidence="6">The sequence shown here is derived from an EMBL/GenBank/DDBJ whole genome shotgun (WGS) entry which is preliminary data.</text>
</comment>
<dbReference type="RefSeq" id="WP_119925360.1">
    <property type="nucleotide sequence ID" value="NZ_QZEY01000002.1"/>
</dbReference>
<accession>A0A3A4B763</accession>
<dbReference type="AlphaFoldDB" id="A0A3A4B763"/>
<dbReference type="InterPro" id="IPR004843">
    <property type="entry name" value="Calcineurin-like_PHP"/>
</dbReference>
<gene>
    <name evidence="6" type="ORF">D5H75_06040</name>
</gene>
<proteinExistence type="inferred from homology"/>
<evidence type="ECO:0000256" key="4">
    <source>
        <dbReference type="ARBA" id="ARBA00025742"/>
    </source>
</evidence>
<dbReference type="InterPro" id="IPR029052">
    <property type="entry name" value="Metallo-depent_PP-like"/>
</dbReference>
<dbReference type="PANTHER" id="PTHR42988">
    <property type="entry name" value="PHOSPHOHYDROLASE"/>
    <property type="match status" value="1"/>
</dbReference>
<dbReference type="EMBL" id="QZEY01000002">
    <property type="protein sequence ID" value="RJL34061.1"/>
    <property type="molecule type" value="Genomic_DNA"/>
</dbReference>
<evidence type="ECO:0000313" key="7">
    <source>
        <dbReference type="Proteomes" id="UP000265768"/>
    </source>
</evidence>
<protein>
    <submittedName>
        <fullName evidence="6">Phosphodiesterase</fullName>
    </submittedName>
</protein>
<dbReference type="OrthoDB" id="5241795at2"/>
<reference evidence="6 7" key="1">
    <citation type="submission" date="2018-09" db="EMBL/GenBank/DDBJ databases">
        <title>YIM 75507 draft genome.</title>
        <authorList>
            <person name="Tang S."/>
            <person name="Feng Y."/>
        </authorList>
    </citation>
    <scope>NUCLEOTIDE SEQUENCE [LARGE SCALE GENOMIC DNA]</scope>
    <source>
        <strain evidence="6 7">YIM 75507</strain>
    </source>
</reference>
<keyword evidence="7" id="KW-1185">Reference proteome</keyword>
<keyword evidence="3" id="KW-0408">Iron</keyword>
<dbReference type="SUPFAM" id="SSF56300">
    <property type="entry name" value="Metallo-dependent phosphatases"/>
    <property type="match status" value="1"/>
</dbReference>
<dbReference type="Proteomes" id="UP000265768">
    <property type="component" value="Unassembled WGS sequence"/>
</dbReference>
<dbReference type="Pfam" id="PF00149">
    <property type="entry name" value="Metallophos"/>
    <property type="match status" value="1"/>
</dbReference>
<evidence type="ECO:0000313" key="6">
    <source>
        <dbReference type="EMBL" id="RJL34061.1"/>
    </source>
</evidence>
<evidence type="ECO:0000256" key="1">
    <source>
        <dbReference type="ARBA" id="ARBA00022723"/>
    </source>
</evidence>
<dbReference type="GO" id="GO:0046872">
    <property type="term" value="F:metal ion binding"/>
    <property type="evidence" value="ECO:0007669"/>
    <property type="project" value="UniProtKB-KW"/>
</dbReference>